<organism evidence="1 2">
    <name type="scientific">Ajellomyces capsulatus (strain H88)</name>
    <name type="common">Darling's disease fungus</name>
    <name type="synonym">Histoplasma capsulatum</name>
    <dbReference type="NCBI Taxonomy" id="544711"/>
    <lineage>
        <taxon>Eukaryota</taxon>
        <taxon>Fungi</taxon>
        <taxon>Dikarya</taxon>
        <taxon>Ascomycota</taxon>
        <taxon>Pezizomycotina</taxon>
        <taxon>Eurotiomycetes</taxon>
        <taxon>Eurotiomycetidae</taxon>
        <taxon>Onygenales</taxon>
        <taxon>Ajellomycetaceae</taxon>
        <taxon>Histoplasma</taxon>
    </lineage>
</organism>
<dbReference type="VEuPathDB" id="FungiDB:I7I53_06294"/>
<reference evidence="1" key="1">
    <citation type="submission" date="2021-01" db="EMBL/GenBank/DDBJ databases">
        <title>Chromosome-level genome assembly of a human fungal pathogen reveals clustering of transcriptionally co-regulated genes.</title>
        <authorList>
            <person name="Voorhies M."/>
            <person name="Cohen S."/>
            <person name="Shea T.P."/>
            <person name="Petrus S."/>
            <person name="Munoz J.F."/>
            <person name="Poplawski S."/>
            <person name="Goldman W.E."/>
            <person name="Michael T."/>
            <person name="Cuomo C.A."/>
            <person name="Sil A."/>
            <person name="Beyhan S."/>
        </authorList>
    </citation>
    <scope>NUCLEOTIDE SEQUENCE</scope>
    <source>
        <strain evidence="1">H88</strain>
    </source>
</reference>
<gene>
    <name evidence="1" type="ORF">I7I53_06294</name>
</gene>
<proteinExistence type="predicted"/>
<evidence type="ECO:0000313" key="2">
    <source>
        <dbReference type="Proteomes" id="UP000663419"/>
    </source>
</evidence>
<dbReference type="AlphaFoldDB" id="A0A8A1LAG1"/>
<accession>A0A8A1LAG1</accession>
<sequence>MLQISAIAGPSVLKMSRSKRFFTRSISISCFLRSSLYFAISDSLNSLSKPWASVSSASVSDSCTRYSFPSSSSLLPSSLNFSLGVYTMPFTGLVCSAGITDLPGGRNSRSISGRRCERMIAHK</sequence>
<evidence type="ECO:0000313" key="1">
    <source>
        <dbReference type="EMBL" id="QSS51069.1"/>
    </source>
</evidence>
<name>A0A8A1LAG1_AJEC8</name>
<protein>
    <submittedName>
        <fullName evidence="1">Uncharacterized protein</fullName>
    </submittedName>
</protein>
<dbReference type="Proteomes" id="UP000663419">
    <property type="component" value="Chromosome 2"/>
</dbReference>
<dbReference type="EMBL" id="CP069103">
    <property type="protein sequence ID" value="QSS51069.1"/>
    <property type="molecule type" value="Genomic_DNA"/>
</dbReference>